<evidence type="ECO:0000313" key="1">
    <source>
        <dbReference type="EMBL" id="AQS88190.1"/>
    </source>
</evidence>
<dbReference type="SUPFAM" id="SSF47598">
    <property type="entry name" value="Ribbon-helix-helix"/>
    <property type="match status" value="1"/>
</dbReference>
<dbReference type="AlphaFoldDB" id="A0A1U9KR31"/>
<proteinExistence type="predicted"/>
<dbReference type="Proteomes" id="UP000188604">
    <property type="component" value="Chromosome"/>
</dbReference>
<dbReference type="STRING" id="320497.A0U93_09820"/>
<dbReference type="EMBL" id="CP014691">
    <property type="protein sequence ID" value="AQS88190.1"/>
    <property type="molecule type" value="Genomic_DNA"/>
</dbReference>
<organism evidence="1 2">
    <name type="scientific">Neoasaia chiangmaiensis</name>
    <dbReference type="NCBI Taxonomy" id="320497"/>
    <lineage>
        <taxon>Bacteria</taxon>
        <taxon>Pseudomonadati</taxon>
        <taxon>Pseudomonadota</taxon>
        <taxon>Alphaproteobacteria</taxon>
        <taxon>Acetobacterales</taxon>
        <taxon>Acetobacteraceae</taxon>
        <taxon>Neoasaia</taxon>
    </lineage>
</organism>
<keyword evidence="2" id="KW-1185">Reference proteome</keyword>
<evidence type="ECO:0000313" key="2">
    <source>
        <dbReference type="Proteomes" id="UP000188604"/>
    </source>
</evidence>
<gene>
    <name evidence="1" type="ORF">A0U93_09820</name>
</gene>
<dbReference type="GO" id="GO:0006355">
    <property type="term" value="P:regulation of DNA-templated transcription"/>
    <property type="evidence" value="ECO:0007669"/>
    <property type="project" value="InterPro"/>
</dbReference>
<sequence>MKDTTSITFRLERSIIRALKIRGVMNDRSANGEISAILREILKPETTSGPSLAANPDAFQQ</sequence>
<name>A0A1U9KR31_9PROT</name>
<accession>A0A1U9KR31</accession>
<dbReference type="InterPro" id="IPR013321">
    <property type="entry name" value="Arc_rbn_hlx_hlx"/>
</dbReference>
<protein>
    <recommendedName>
        <fullName evidence="3">Arc-like DNA binding domain-containing protein</fullName>
    </recommendedName>
</protein>
<dbReference type="KEGG" id="nch:A0U93_09820"/>
<reference evidence="1 2" key="1">
    <citation type="submission" date="2016-03" db="EMBL/GenBank/DDBJ databases">
        <title>Acetic acid bacteria sequencing.</title>
        <authorList>
            <person name="Brandt J."/>
            <person name="Jakob F."/>
            <person name="Vogel R.F."/>
        </authorList>
    </citation>
    <scope>NUCLEOTIDE SEQUENCE [LARGE SCALE GENOMIC DNA]</scope>
    <source>
        <strain evidence="1 2">NBRC 101099</strain>
    </source>
</reference>
<evidence type="ECO:0008006" key="3">
    <source>
        <dbReference type="Google" id="ProtNLM"/>
    </source>
</evidence>
<dbReference type="Gene3D" id="1.10.1220.10">
    <property type="entry name" value="Met repressor-like"/>
    <property type="match status" value="1"/>
</dbReference>
<dbReference type="InterPro" id="IPR010985">
    <property type="entry name" value="Ribbon_hlx_hlx"/>
</dbReference>